<dbReference type="InterPro" id="IPR008780">
    <property type="entry name" value="Plasmodium_Vir"/>
</dbReference>
<dbReference type="KEGG" id="pmal:PMUG01_03033400"/>
<dbReference type="OMA" id="NEGDISC"/>
<keyword evidence="1" id="KW-0472">Membrane</keyword>
<sequence>MVQVHIFLKFLIISNQWIIKIFLESLPSKIYYRKTSDLTDDFCTWEDDKVQTTKNQLNIYEGIKNDLDNIMRVLCYLSFKEKGNSCDEQCHYLYYWIGNILFNKLKEENSVTTVIDVLNNFSRNLGSSQNCRCIFPKGISEEEFTKLKIVHDYCKDYETIQHNITYKKIMCNDEFSSYLVKATSTYDNLYRECVTTNSKEYCVEVKKQVPTCFQKKLSTLSCQVQDVSHQGLDEETSALAKQSGTMDEQSTFNLSQILMLATLPIAGILFFSFIIYNFTPFVSRIRKYLVKRKLVRHNLNYTDRQELTEYTSLQPKSNVERRQINIAFHS</sequence>
<name>A0A1D3JJ21_PLAMA</name>
<feature type="transmembrane region" description="Helical" evidence="1">
    <location>
        <begin position="257"/>
        <end position="278"/>
    </location>
</feature>
<keyword evidence="1" id="KW-1133">Transmembrane helix</keyword>
<dbReference type="GeneID" id="39866898"/>
<dbReference type="AlphaFoldDB" id="A0A1D3JJ21"/>
<evidence type="ECO:0000256" key="1">
    <source>
        <dbReference type="SAM" id="Phobius"/>
    </source>
</evidence>
<keyword evidence="3" id="KW-1185">Reference proteome</keyword>
<proteinExistence type="predicted"/>
<dbReference type="Pfam" id="PF05795">
    <property type="entry name" value="Plasmodium_Vir"/>
    <property type="match status" value="2"/>
</dbReference>
<dbReference type="Proteomes" id="UP000219813">
    <property type="component" value="Chromosome 3"/>
</dbReference>
<organism evidence="2 3">
    <name type="scientific">Plasmodium malariae</name>
    <dbReference type="NCBI Taxonomy" id="5858"/>
    <lineage>
        <taxon>Eukaryota</taxon>
        <taxon>Sar</taxon>
        <taxon>Alveolata</taxon>
        <taxon>Apicomplexa</taxon>
        <taxon>Aconoidasida</taxon>
        <taxon>Haemosporida</taxon>
        <taxon>Plasmodiidae</taxon>
        <taxon>Plasmodium</taxon>
        <taxon>Plasmodium (Plasmodium)</taxon>
    </lineage>
</organism>
<evidence type="ECO:0000313" key="2">
    <source>
        <dbReference type="EMBL" id="SBT86375.1"/>
    </source>
</evidence>
<dbReference type="VEuPathDB" id="PlasmoDB:PmUG01_03033400"/>
<dbReference type="OrthoDB" id="383226at2759"/>
<accession>A0A1D3JJ21</accession>
<dbReference type="RefSeq" id="XP_028859543.1">
    <property type="nucleotide sequence ID" value="XM_029003073.1"/>
</dbReference>
<dbReference type="EMBL" id="LT594624">
    <property type="protein sequence ID" value="SBT86375.1"/>
    <property type="molecule type" value="Genomic_DNA"/>
</dbReference>
<reference evidence="2 3" key="1">
    <citation type="submission" date="2016-06" db="EMBL/GenBank/DDBJ databases">
        <authorList>
            <consortium name="Pathogen Informatics"/>
        </authorList>
    </citation>
    <scope>NUCLEOTIDE SEQUENCE [LARGE SCALE GENOMIC DNA]</scope>
</reference>
<keyword evidence="1" id="KW-0812">Transmembrane</keyword>
<evidence type="ECO:0000313" key="3">
    <source>
        <dbReference type="Proteomes" id="UP000219813"/>
    </source>
</evidence>
<gene>
    <name evidence="2" type="primary">PmUG01_03033400</name>
    <name evidence="2" type="ORF">PMUG01_03033400</name>
</gene>
<protein>
    <submittedName>
        <fullName evidence="2">PIR protein</fullName>
    </submittedName>
</protein>